<evidence type="ECO:0000256" key="3">
    <source>
        <dbReference type="ARBA" id="ARBA00022989"/>
    </source>
</evidence>
<dbReference type="InterPro" id="IPR019408">
    <property type="entry name" value="7TM_GPCR_serpentine_rcpt_Srab"/>
</dbReference>
<feature type="transmembrane region" description="Helical" evidence="5">
    <location>
        <begin position="25"/>
        <end position="49"/>
    </location>
</feature>
<feature type="transmembrane region" description="Helical" evidence="5">
    <location>
        <begin position="150"/>
        <end position="174"/>
    </location>
</feature>
<feature type="transmembrane region" description="Helical" evidence="5">
    <location>
        <begin position="61"/>
        <end position="85"/>
    </location>
</feature>
<dbReference type="Pfam" id="PF10292">
    <property type="entry name" value="7TM_GPCR_Srab"/>
    <property type="match status" value="1"/>
</dbReference>
<dbReference type="EMBL" id="JAKKPZ010000399">
    <property type="protein sequence ID" value="KAI1695493.1"/>
    <property type="molecule type" value="Genomic_DNA"/>
</dbReference>
<dbReference type="AlphaFoldDB" id="A0AAD4MHQ3"/>
<sequence>MFSYVNSTLLPNNCKDAQLLSESVFYRLMIVLKGSGNIVAVAVFIILAIRKRQTRIYHPNTRIIALITCLFMFLMALQSASFYIFETWRISFPYTNPCDRLWPTPILFSLRSINGIFLMGVNSSIIILCIERVVCVCRISNYEQSSKPALVAVILLSTTTLFSVILVLLCIPGVDWDERLAVTTIRSTSNTATFQIMLFYMLVTQCLGVIFFLFLHFWSQCYRKRIRGAKLSRNRCNMLFIATDQSLSVKFQIEETIEMTRLFLPVVSVHCALSILNYGTALIVNMIWPIHSIPIDRQMILYELAYLSRLSPFFTSLLLARGTGQLEKMFCCSNEQKTNVSIIVNSNKDQDDYFNRLKQMFESSAMAHRRNKH</sequence>
<keyword evidence="6" id="KW-0675">Receptor</keyword>
<feature type="transmembrane region" description="Helical" evidence="5">
    <location>
        <begin position="300"/>
        <end position="320"/>
    </location>
</feature>
<feature type="transmembrane region" description="Helical" evidence="5">
    <location>
        <begin position="262"/>
        <end position="288"/>
    </location>
</feature>
<feature type="transmembrane region" description="Helical" evidence="5">
    <location>
        <begin position="105"/>
        <end position="130"/>
    </location>
</feature>
<keyword evidence="4 5" id="KW-0472">Membrane</keyword>
<dbReference type="InterPro" id="IPR053286">
    <property type="entry name" value="Nematode_rcpt-like_srab"/>
</dbReference>
<comment type="caution">
    <text evidence="6">The sequence shown here is derived from an EMBL/GenBank/DDBJ whole genome shotgun (WGS) entry which is preliminary data.</text>
</comment>
<dbReference type="PANTHER" id="PTHR46561:SF11">
    <property type="entry name" value="SERPENTINE RECEPTOR CLASS ALPHA_BETA-14"/>
    <property type="match status" value="1"/>
</dbReference>
<accession>A0AAD4MHQ3</accession>
<reference evidence="6" key="1">
    <citation type="submission" date="2022-01" db="EMBL/GenBank/DDBJ databases">
        <title>Genome Sequence Resource for Two Populations of Ditylenchus destructor, the Migratory Endoparasitic Phytonematode.</title>
        <authorList>
            <person name="Zhang H."/>
            <person name="Lin R."/>
            <person name="Xie B."/>
        </authorList>
    </citation>
    <scope>NUCLEOTIDE SEQUENCE</scope>
    <source>
        <strain evidence="6">BazhouSP</strain>
    </source>
</reference>
<evidence type="ECO:0000256" key="2">
    <source>
        <dbReference type="ARBA" id="ARBA00022692"/>
    </source>
</evidence>
<proteinExistence type="predicted"/>
<protein>
    <submittedName>
        <fullName evidence="6">Serpentine type 7TM GPCR receptor class ab chemoreceptor domain-containing protein</fullName>
    </submittedName>
</protein>
<evidence type="ECO:0000256" key="1">
    <source>
        <dbReference type="ARBA" id="ARBA00004141"/>
    </source>
</evidence>
<dbReference type="PANTHER" id="PTHR46561">
    <property type="entry name" value="SERPENTINE RECEPTOR, CLASS AB (CLASS A-LIKE)-RELATED"/>
    <property type="match status" value="1"/>
</dbReference>
<dbReference type="Proteomes" id="UP001201812">
    <property type="component" value="Unassembled WGS sequence"/>
</dbReference>
<keyword evidence="3 5" id="KW-1133">Transmembrane helix</keyword>
<name>A0AAD4MHQ3_9BILA</name>
<evidence type="ECO:0000256" key="5">
    <source>
        <dbReference type="SAM" id="Phobius"/>
    </source>
</evidence>
<evidence type="ECO:0000313" key="7">
    <source>
        <dbReference type="Proteomes" id="UP001201812"/>
    </source>
</evidence>
<gene>
    <name evidence="6" type="ORF">DdX_19557</name>
</gene>
<organism evidence="6 7">
    <name type="scientific">Ditylenchus destructor</name>
    <dbReference type="NCBI Taxonomy" id="166010"/>
    <lineage>
        <taxon>Eukaryota</taxon>
        <taxon>Metazoa</taxon>
        <taxon>Ecdysozoa</taxon>
        <taxon>Nematoda</taxon>
        <taxon>Chromadorea</taxon>
        <taxon>Rhabditida</taxon>
        <taxon>Tylenchina</taxon>
        <taxon>Tylenchomorpha</taxon>
        <taxon>Sphaerularioidea</taxon>
        <taxon>Anguinidae</taxon>
        <taxon>Anguininae</taxon>
        <taxon>Ditylenchus</taxon>
    </lineage>
</organism>
<evidence type="ECO:0000313" key="6">
    <source>
        <dbReference type="EMBL" id="KAI1695493.1"/>
    </source>
</evidence>
<dbReference type="GO" id="GO:0016020">
    <property type="term" value="C:membrane"/>
    <property type="evidence" value="ECO:0007669"/>
    <property type="project" value="UniProtKB-SubCell"/>
</dbReference>
<evidence type="ECO:0000256" key="4">
    <source>
        <dbReference type="ARBA" id="ARBA00023136"/>
    </source>
</evidence>
<comment type="subcellular location">
    <subcellularLocation>
        <location evidence="1">Membrane</location>
        <topology evidence="1">Multi-pass membrane protein</topology>
    </subcellularLocation>
</comment>
<keyword evidence="2 5" id="KW-0812">Transmembrane</keyword>
<feature type="transmembrane region" description="Helical" evidence="5">
    <location>
        <begin position="194"/>
        <end position="218"/>
    </location>
</feature>
<keyword evidence="7" id="KW-1185">Reference proteome</keyword>